<sequence length="327" mass="35181">MAGKGEKGIIRERMETEMKHGMKILFGVLLCVGLLCVPGKSASADAVVSGEDTSYDRYIAFGQDLKASEKQKVLQEFGISESDLSNYKTIEITNQEEHDYLGDYIDSKVIGTRALSSVMIVKTEAGSGIQVETKNITYCTSGMYCNALVTAGLEDAQVTVVGPFGISGTSALVGAMKAYSVMTGKDISESTMDAATDELVTTAELADTIGDSEKVEQLVAAVKQKVFSDNLTTRDDIKDAINASANALDLNLSEDDVNKITDMMEKVSKVDVDVDAIKEQAKDIYNKLKDSGIDFSKVDTEGLTEKVGGFFSNIFNAVKDFFSGLFG</sequence>
<proteinExistence type="predicted"/>
<evidence type="ECO:0000313" key="2">
    <source>
        <dbReference type="Proteomes" id="UP000606193"/>
    </source>
</evidence>
<dbReference type="InterPro" id="IPR009343">
    <property type="entry name" value="DUF1002"/>
</dbReference>
<accession>A0ABR7N018</accession>
<dbReference type="EMBL" id="JACRSX010000004">
    <property type="protein sequence ID" value="MBC8561975.1"/>
    <property type="molecule type" value="Genomic_DNA"/>
</dbReference>
<organism evidence="1 2">
    <name type="scientific">Jutongia huaianensis</name>
    <dbReference type="NCBI Taxonomy" id="2763668"/>
    <lineage>
        <taxon>Bacteria</taxon>
        <taxon>Bacillati</taxon>
        <taxon>Bacillota</taxon>
        <taxon>Clostridia</taxon>
        <taxon>Lachnospirales</taxon>
        <taxon>Lachnospiraceae</taxon>
        <taxon>Jutongia</taxon>
    </lineage>
</organism>
<comment type="caution">
    <text evidence="1">The sequence shown here is derived from an EMBL/GenBank/DDBJ whole genome shotgun (WGS) entry which is preliminary data.</text>
</comment>
<dbReference type="Proteomes" id="UP000606193">
    <property type="component" value="Unassembled WGS sequence"/>
</dbReference>
<name>A0ABR7N018_9FIRM</name>
<keyword evidence="2" id="KW-1185">Reference proteome</keyword>
<dbReference type="Pfam" id="PF06207">
    <property type="entry name" value="DUF1002"/>
    <property type="match status" value="1"/>
</dbReference>
<evidence type="ECO:0000313" key="1">
    <source>
        <dbReference type="EMBL" id="MBC8561975.1"/>
    </source>
</evidence>
<protein>
    <submittedName>
        <fullName evidence="1">DUF1002 domain-containing protein</fullName>
    </submittedName>
</protein>
<dbReference type="RefSeq" id="WP_022463926.1">
    <property type="nucleotide sequence ID" value="NZ_JACRSX010000004.1"/>
</dbReference>
<gene>
    <name evidence="1" type="ORF">H8704_04895</name>
</gene>
<reference evidence="1 2" key="1">
    <citation type="submission" date="2020-08" db="EMBL/GenBank/DDBJ databases">
        <title>Genome public.</title>
        <authorList>
            <person name="Liu C."/>
            <person name="Sun Q."/>
        </authorList>
    </citation>
    <scope>NUCLEOTIDE SEQUENCE [LARGE SCALE GENOMIC DNA]</scope>
    <source>
        <strain evidence="1 2">NSJ-37</strain>
    </source>
</reference>